<comment type="caution">
    <text evidence="1">The sequence shown here is derived from an EMBL/GenBank/DDBJ whole genome shotgun (WGS) entry which is preliminary data.</text>
</comment>
<dbReference type="EMBL" id="OGUU01000050">
    <property type="protein sequence ID" value="SPC26009.1"/>
    <property type="molecule type" value="Genomic_DNA"/>
</dbReference>
<reference evidence="1 4" key="1">
    <citation type="submission" date="2018-01" db="EMBL/GenBank/DDBJ databases">
        <authorList>
            <person name="Clerissi C."/>
        </authorList>
    </citation>
    <scope>NUCLEOTIDE SEQUENCE</scope>
    <source>
        <strain evidence="1">Cupriavidus sp. LMG 19464</strain>
        <strain evidence="2">Cupriavidus taiwanensis STM 6021</strain>
    </source>
</reference>
<proteinExistence type="predicted"/>
<protein>
    <submittedName>
        <fullName evidence="1">Uncharacterized protein</fullName>
    </submittedName>
</protein>
<dbReference type="Proteomes" id="UP000257139">
    <property type="component" value="Unassembled WGS sequence"/>
</dbReference>
<evidence type="ECO:0000313" key="2">
    <source>
        <dbReference type="EMBL" id="SPC26009.1"/>
    </source>
</evidence>
<name>A0A375CK99_9BURK</name>
<dbReference type="Proteomes" id="UP000256780">
    <property type="component" value="Unassembled WGS sequence"/>
</dbReference>
<evidence type="ECO:0000313" key="3">
    <source>
        <dbReference type="Proteomes" id="UP000256780"/>
    </source>
</evidence>
<dbReference type="EMBL" id="OFSQ01000043">
    <property type="protein sequence ID" value="SOY74111.1"/>
    <property type="molecule type" value="Genomic_DNA"/>
</dbReference>
<evidence type="ECO:0000313" key="1">
    <source>
        <dbReference type="EMBL" id="SOY74111.1"/>
    </source>
</evidence>
<sequence length="71" mass="7736">MNDRIRKFVWPPKTSRRAAMLMSKAALVGETGSQAASSMNAQVGSDRTICAVLKLCDVAWTNLICHSRGRA</sequence>
<gene>
    <name evidence="1" type="ORF">CBM2587_U30002</name>
    <name evidence="2" type="ORF">CBM2594_U30031</name>
</gene>
<organism evidence="1 3">
    <name type="scientific">Cupriavidus taiwanensis</name>
    <dbReference type="NCBI Taxonomy" id="164546"/>
    <lineage>
        <taxon>Bacteria</taxon>
        <taxon>Pseudomonadati</taxon>
        <taxon>Pseudomonadota</taxon>
        <taxon>Betaproteobacteria</taxon>
        <taxon>Burkholderiales</taxon>
        <taxon>Burkholderiaceae</taxon>
        <taxon>Cupriavidus</taxon>
    </lineage>
</organism>
<reference evidence="3" key="2">
    <citation type="submission" date="2018-01" db="EMBL/GenBank/DDBJ databases">
        <authorList>
            <person name="Gaut B.S."/>
            <person name="Morton B.R."/>
            <person name="Clegg M.T."/>
            <person name="Duvall M.R."/>
        </authorList>
    </citation>
    <scope>NUCLEOTIDE SEQUENCE [LARGE SCALE GENOMIC DNA]</scope>
</reference>
<accession>A0A375CK99</accession>
<dbReference type="AlphaFoldDB" id="A0A375CK99"/>
<evidence type="ECO:0000313" key="4">
    <source>
        <dbReference type="Proteomes" id="UP000257139"/>
    </source>
</evidence>